<evidence type="ECO:0000313" key="6">
    <source>
        <dbReference type="EMBL" id="TWF41791.1"/>
    </source>
</evidence>
<accession>A0A561PUK3</accession>
<dbReference type="InterPro" id="IPR007627">
    <property type="entry name" value="RNA_pol_sigma70_r2"/>
</dbReference>
<dbReference type="Gene3D" id="1.10.1740.10">
    <property type="match status" value="1"/>
</dbReference>
<protein>
    <submittedName>
        <fullName evidence="6">RNA polymerase sigma factor (Sigma-70 family)</fullName>
    </submittedName>
</protein>
<dbReference type="Proteomes" id="UP000320811">
    <property type="component" value="Unassembled WGS sequence"/>
</dbReference>
<comment type="caution">
    <text evidence="6">The sequence shown here is derived from an EMBL/GenBank/DDBJ whole genome shotgun (WGS) entry which is preliminary data.</text>
</comment>
<gene>
    <name evidence="6" type="ORF">FHW36_103595</name>
</gene>
<dbReference type="InterPro" id="IPR039425">
    <property type="entry name" value="RNA_pol_sigma-70-like"/>
</dbReference>
<dbReference type="AlphaFoldDB" id="A0A561PUK3"/>
<dbReference type="SUPFAM" id="SSF88946">
    <property type="entry name" value="Sigma2 domain of RNA polymerase sigma factors"/>
    <property type="match status" value="1"/>
</dbReference>
<evidence type="ECO:0000256" key="3">
    <source>
        <dbReference type="ARBA" id="ARBA00023125"/>
    </source>
</evidence>
<evidence type="ECO:0000313" key="7">
    <source>
        <dbReference type="Proteomes" id="UP000320811"/>
    </source>
</evidence>
<dbReference type="RefSeq" id="WP_145670127.1">
    <property type="nucleotide sequence ID" value="NZ_VIWO01000003.1"/>
</dbReference>
<keyword evidence="4" id="KW-0804">Transcription</keyword>
<evidence type="ECO:0000256" key="4">
    <source>
        <dbReference type="ARBA" id="ARBA00023163"/>
    </source>
</evidence>
<evidence type="ECO:0000256" key="2">
    <source>
        <dbReference type="ARBA" id="ARBA00023082"/>
    </source>
</evidence>
<dbReference type="GO" id="GO:0016987">
    <property type="term" value="F:sigma factor activity"/>
    <property type="evidence" value="ECO:0007669"/>
    <property type="project" value="UniProtKB-KW"/>
</dbReference>
<dbReference type="PANTHER" id="PTHR43133:SF8">
    <property type="entry name" value="RNA POLYMERASE SIGMA FACTOR HI_1459-RELATED"/>
    <property type="match status" value="1"/>
</dbReference>
<evidence type="ECO:0000259" key="5">
    <source>
        <dbReference type="Pfam" id="PF04542"/>
    </source>
</evidence>
<dbReference type="PANTHER" id="PTHR43133">
    <property type="entry name" value="RNA POLYMERASE ECF-TYPE SIGMA FACTO"/>
    <property type="match status" value="1"/>
</dbReference>
<evidence type="ECO:0000256" key="1">
    <source>
        <dbReference type="ARBA" id="ARBA00023015"/>
    </source>
</evidence>
<keyword evidence="1" id="KW-0805">Transcription regulation</keyword>
<dbReference type="GO" id="GO:0006352">
    <property type="term" value="P:DNA-templated transcription initiation"/>
    <property type="evidence" value="ECO:0007669"/>
    <property type="project" value="InterPro"/>
</dbReference>
<dbReference type="Pfam" id="PF04542">
    <property type="entry name" value="Sigma70_r2"/>
    <property type="match status" value="1"/>
</dbReference>
<name>A0A561PUK3_9BACT</name>
<organism evidence="6 7">
    <name type="scientific">Chitinophaga polysaccharea</name>
    <dbReference type="NCBI Taxonomy" id="1293035"/>
    <lineage>
        <taxon>Bacteria</taxon>
        <taxon>Pseudomonadati</taxon>
        <taxon>Bacteroidota</taxon>
        <taxon>Chitinophagia</taxon>
        <taxon>Chitinophagales</taxon>
        <taxon>Chitinophagaceae</taxon>
        <taxon>Chitinophaga</taxon>
    </lineage>
</organism>
<dbReference type="InterPro" id="IPR013325">
    <property type="entry name" value="RNA_pol_sigma_r2"/>
</dbReference>
<reference evidence="6 7" key="1">
    <citation type="submission" date="2019-06" db="EMBL/GenBank/DDBJ databases">
        <title>Sorghum-associated microbial communities from plants grown in Nebraska, USA.</title>
        <authorList>
            <person name="Schachtman D."/>
        </authorList>
    </citation>
    <scope>NUCLEOTIDE SEQUENCE [LARGE SCALE GENOMIC DNA]</scope>
    <source>
        <strain evidence="6 7">1209</strain>
    </source>
</reference>
<dbReference type="GO" id="GO:0003677">
    <property type="term" value="F:DNA binding"/>
    <property type="evidence" value="ECO:0007669"/>
    <property type="project" value="UniProtKB-KW"/>
</dbReference>
<keyword evidence="3" id="KW-0238">DNA-binding</keyword>
<sequence length="184" mass="21670">MQTVPDNTLLTRLSNDDNAAFGVLYEHYFPGIAAYIVNNCGKTEDAEDIFQEALIVLRHKIRQPDFLLTATIKTYLFSIARNLWLKRLRDNKLLPVADVSIYHWETTSFSTTLHPEKSKDEKVQSWISRITRHCQRILHAIFFYREPMEVLMKKMGWKNKHTAANQQYKCIQQVKKLKQQEEGR</sequence>
<dbReference type="OrthoDB" id="1116697at2"/>
<dbReference type="EMBL" id="VIWO01000003">
    <property type="protein sequence ID" value="TWF41791.1"/>
    <property type="molecule type" value="Genomic_DNA"/>
</dbReference>
<feature type="domain" description="RNA polymerase sigma-70 region 2" evidence="5">
    <location>
        <begin position="24"/>
        <end position="92"/>
    </location>
</feature>
<keyword evidence="7" id="KW-1185">Reference proteome</keyword>
<keyword evidence="2" id="KW-0731">Sigma factor</keyword>
<proteinExistence type="predicted"/>